<accession>A0ABW8VXQ5</accession>
<evidence type="ECO:0000313" key="2">
    <source>
        <dbReference type="Proteomes" id="UP001628668"/>
    </source>
</evidence>
<protein>
    <submittedName>
        <fullName evidence="1">Competence protein ComK</fullName>
    </submittedName>
</protein>
<dbReference type="RefSeq" id="WP_411160452.1">
    <property type="nucleotide sequence ID" value="NZ_JBJOSA010000028.1"/>
</dbReference>
<organism evidence="1 2">
    <name type="scientific">Rossellomorea oryzaecorticis</name>
    <dbReference type="NCBI Taxonomy" id="1396505"/>
    <lineage>
        <taxon>Bacteria</taxon>
        <taxon>Bacillati</taxon>
        <taxon>Bacillota</taxon>
        <taxon>Bacilli</taxon>
        <taxon>Bacillales</taxon>
        <taxon>Bacillaceae</taxon>
        <taxon>Rossellomorea</taxon>
    </lineage>
</organism>
<dbReference type="InterPro" id="IPR010461">
    <property type="entry name" value="ComK"/>
</dbReference>
<dbReference type="EMBL" id="JBJOSA010000028">
    <property type="protein sequence ID" value="MFL8939025.1"/>
    <property type="molecule type" value="Genomic_DNA"/>
</dbReference>
<proteinExistence type="predicted"/>
<reference evidence="1 2" key="1">
    <citation type="submission" date="2024-12" db="EMBL/GenBank/DDBJ databases">
        <authorList>
            <person name="Li X."/>
            <person name="Zhang D."/>
        </authorList>
    </citation>
    <scope>NUCLEOTIDE SEQUENCE [LARGE SCALE GENOMIC DNA]</scope>
    <source>
        <strain evidence="1 2">JCM19602</strain>
    </source>
</reference>
<dbReference type="Proteomes" id="UP001628668">
    <property type="component" value="Unassembled WGS sequence"/>
</dbReference>
<comment type="caution">
    <text evidence="1">The sequence shown here is derived from an EMBL/GenBank/DDBJ whole genome shotgun (WGS) entry which is preliminary data.</text>
</comment>
<keyword evidence="2" id="KW-1185">Reference proteome</keyword>
<sequence>MITSTTMAMYPAYHEVYQTILLDLSGKEIFSEKPMLRLIKEACMSNGASYDGKIKAVRHALRYHRKTPLMISKEQNIYAFPTMSPEHYDCIWLFHLHIKEFTSSGNTTLIHFKNGFSFEIKSSIDVLNKQRERSATLMNYFADFPPYNDHRLTELHPAEENVFQHIHLPIPKSPITIENHFQT</sequence>
<dbReference type="Pfam" id="PF06338">
    <property type="entry name" value="ComK"/>
    <property type="match status" value="1"/>
</dbReference>
<gene>
    <name evidence="1" type="ORF">ACKA06_19760</name>
</gene>
<name>A0ABW8VXQ5_9BACI</name>
<evidence type="ECO:0000313" key="1">
    <source>
        <dbReference type="EMBL" id="MFL8939025.1"/>
    </source>
</evidence>